<dbReference type="EMBL" id="CAJVPV010048702">
    <property type="protein sequence ID" value="CAG8774874.1"/>
    <property type="molecule type" value="Genomic_DNA"/>
</dbReference>
<evidence type="ECO:0000259" key="1">
    <source>
        <dbReference type="Pfam" id="PF12937"/>
    </source>
</evidence>
<organism evidence="2 3">
    <name type="scientific">Acaulospora morrowiae</name>
    <dbReference type="NCBI Taxonomy" id="94023"/>
    <lineage>
        <taxon>Eukaryota</taxon>
        <taxon>Fungi</taxon>
        <taxon>Fungi incertae sedis</taxon>
        <taxon>Mucoromycota</taxon>
        <taxon>Glomeromycotina</taxon>
        <taxon>Glomeromycetes</taxon>
        <taxon>Diversisporales</taxon>
        <taxon>Acaulosporaceae</taxon>
        <taxon>Acaulospora</taxon>
    </lineage>
</organism>
<dbReference type="AlphaFoldDB" id="A0A9N9P150"/>
<gene>
    <name evidence="2" type="ORF">AMORRO_LOCUS16838</name>
</gene>
<dbReference type="CDD" id="cd09917">
    <property type="entry name" value="F-box_SF"/>
    <property type="match status" value="1"/>
</dbReference>
<dbReference type="OrthoDB" id="2430469at2759"/>
<dbReference type="Pfam" id="PF12937">
    <property type="entry name" value="F-box-like"/>
    <property type="match status" value="1"/>
</dbReference>
<dbReference type="SUPFAM" id="SSF81383">
    <property type="entry name" value="F-box domain"/>
    <property type="match status" value="1"/>
</dbReference>
<protein>
    <submittedName>
        <fullName evidence="2">13038_t:CDS:1</fullName>
    </submittedName>
</protein>
<feature type="domain" description="F-box" evidence="1">
    <location>
        <begin position="42"/>
        <end position="82"/>
    </location>
</feature>
<keyword evidence="3" id="KW-1185">Reference proteome</keyword>
<evidence type="ECO:0000313" key="2">
    <source>
        <dbReference type="EMBL" id="CAG8774874.1"/>
    </source>
</evidence>
<proteinExistence type="predicted"/>
<dbReference type="InterPro" id="IPR001810">
    <property type="entry name" value="F-box_dom"/>
</dbReference>
<dbReference type="Proteomes" id="UP000789342">
    <property type="component" value="Unassembled WGS sequence"/>
</dbReference>
<feature type="non-terminal residue" evidence="2">
    <location>
        <position position="88"/>
    </location>
</feature>
<accession>A0A9N9P150</accession>
<comment type="caution">
    <text evidence="2">The sequence shown here is derived from an EMBL/GenBank/DDBJ whole genome shotgun (WGS) entry which is preliminary data.</text>
</comment>
<name>A0A9N9P150_9GLOM</name>
<reference evidence="2" key="1">
    <citation type="submission" date="2021-06" db="EMBL/GenBank/DDBJ databases">
        <authorList>
            <person name="Kallberg Y."/>
            <person name="Tangrot J."/>
            <person name="Rosling A."/>
        </authorList>
    </citation>
    <scope>NUCLEOTIDE SEQUENCE</scope>
    <source>
        <strain evidence="2">CL551</strain>
    </source>
</reference>
<dbReference type="InterPro" id="IPR036047">
    <property type="entry name" value="F-box-like_dom_sf"/>
</dbReference>
<dbReference type="Gene3D" id="1.20.1280.50">
    <property type="match status" value="1"/>
</dbReference>
<evidence type="ECO:0000313" key="3">
    <source>
        <dbReference type="Proteomes" id="UP000789342"/>
    </source>
</evidence>
<sequence>MNVFLSLKWCIDSLKRSFESHPPSYNQLIIVDEGHTDLIQPRLPSECLEEIFKYLHDDLVSLHSCALVNRSWCRIAIPLLWSCNTFGL</sequence>